<organism evidence="3 4">
    <name type="scientific">Anaerotruncus colihominis</name>
    <dbReference type="NCBI Taxonomy" id="169435"/>
    <lineage>
        <taxon>Bacteria</taxon>
        <taxon>Bacillati</taxon>
        <taxon>Bacillota</taxon>
        <taxon>Clostridia</taxon>
        <taxon>Eubacteriales</taxon>
        <taxon>Oscillospiraceae</taxon>
        <taxon>Anaerotruncus</taxon>
    </lineage>
</organism>
<dbReference type="InterPro" id="IPR001387">
    <property type="entry name" value="Cro/C1-type_HTH"/>
</dbReference>
<comment type="caution">
    <text evidence="3">The sequence shown here is derived from an EMBL/GenBank/DDBJ whole genome shotgun (WGS) entry which is preliminary data.</text>
</comment>
<protein>
    <submittedName>
        <fullName evidence="3">XRE family transcriptional regulator</fullName>
    </submittedName>
</protein>
<evidence type="ECO:0000259" key="2">
    <source>
        <dbReference type="PROSITE" id="PS50943"/>
    </source>
</evidence>
<accession>A0A845RNN5</accession>
<dbReference type="Gene3D" id="1.10.260.40">
    <property type="entry name" value="lambda repressor-like DNA-binding domains"/>
    <property type="match status" value="1"/>
</dbReference>
<keyword evidence="1" id="KW-0238">DNA-binding</keyword>
<name>A0A845RNN5_9FIRM</name>
<dbReference type="EMBL" id="QXWZ01000055">
    <property type="protein sequence ID" value="NBI80415.1"/>
    <property type="molecule type" value="Genomic_DNA"/>
</dbReference>
<sequence>MLLILSSFLDYTNVLQYYWGGFMSTDEAFDFGLRLRQLREDRGMSRLTLAKKLGVSKETIYRYENNLQDPALNRIIQLAGIFQTSIDYLVGLDYSYTIKLPQLTNEQRVALNEFLRVFVRDLEKR</sequence>
<reference evidence="3 4" key="1">
    <citation type="submission" date="2018-08" db="EMBL/GenBank/DDBJ databases">
        <title>Murine metabolic-syndrome-specific gut microbial biobank.</title>
        <authorList>
            <person name="Liu C."/>
        </authorList>
    </citation>
    <scope>NUCLEOTIDE SEQUENCE [LARGE SCALE GENOMIC DNA]</scope>
    <source>
        <strain evidence="3 4">X69</strain>
    </source>
</reference>
<dbReference type="Pfam" id="PF01381">
    <property type="entry name" value="HTH_3"/>
    <property type="match status" value="1"/>
</dbReference>
<evidence type="ECO:0000313" key="3">
    <source>
        <dbReference type="EMBL" id="NBI80415.1"/>
    </source>
</evidence>
<gene>
    <name evidence="3" type="ORF">D3Z39_16460</name>
</gene>
<feature type="domain" description="HTH cro/C1-type" evidence="2">
    <location>
        <begin position="35"/>
        <end position="89"/>
    </location>
</feature>
<dbReference type="PANTHER" id="PTHR46558:SF13">
    <property type="entry name" value="HTH-TYPE TRANSCRIPTIONAL REGULATOR IMMR"/>
    <property type="match status" value="1"/>
</dbReference>
<dbReference type="SUPFAM" id="SSF47413">
    <property type="entry name" value="lambda repressor-like DNA-binding domains"/>
    <property type="match status" value="1"/>
</dbReference>
<dbReference type="SMART" id="SM00530">
    <property type="entry name" value="HTH_XRE"/>
    <property type="match status" value="1"/>
</dbReference>
<dbReference type="InterPro" id="IPR010982">
    <property type="entry name" value="Lambda_DNA-bd_dom_sf"/>
</dbReference>
<dbReference type="GO" id="GO:0003677">
    <property type="term" value="F:DNA binding"/>
    <property type="evidence" value="ECO:0007669"/>
    <property type="project" value="UniProtKB-KW"/>
</dbReference>
<dbReference type="PROSITE" id="PS50943">
    <property type="entry name" value="HTH_CROC1"/>
    <property type="match status" value="1"/>
</dbReference>
<evidence type="ECO:0000313" key="4">
    <source>
        <dbReference type="Proteomes" id="UP000446348"/>
    </source>
</evidence>
<proteinExistence type="predicted"/>
<dbReference type="CDD" id="cd00093">
    <property type="entry name" value="HTH_XRE"/>
    <property type="match status" value="1"/>
</dbReference>
<dbReference type="Proteomes" id="UP000446348">
    <property type="component" value="Unassembled WGS sequence"/>
</dbReference>
<evidence type="ECO:0000256" key="1">
    <source>
        <dbReference type="ARBA" id="ARBA00023125"/>
    </source>
</evidence>
<dbReference type="PANTHER" id="PTHR46558">
    <property type="entry name" value="TRACRIPTIONAL REGULATORY PROTEIN-RELATED-RELATED"/>
    <property type="match status" value="1"/>
</dbReference>
<dbReference type="AlphaFoldDB" id="A0A845RNN5"/>